<name>A0A655Z5U8_VIBCL</name>
<dbReference type="Proteomes" id="UP000046067">
    <property type="component" value="Unassembled WGS sequence"/>
</dbReference>
<proteinExistence type="predicted"/>
<protein>
    <submittedName>
        <fullName evidence="1">Uncharacterized protein</fullName>
    </submittedName>
</protein>
<reference evidence="1 2" key="1">
    <citation type="submission" date="2015-07" db="EMBL/GenBank/DDBJ databases">
        <authorList>
            <consortium name="Pathogen Informatics"/>
        </authorList>
    </citation>
    <scope>NUCLEOTIDE SEQUENCE [LARGE SCALE GENOMIC DNA]</scope>
    <source>
        <strain evidence="1 2">A325</strain>
    </source>
</reference>
<organism evidence="1 2">
    <name type="scientific">Vibrio cholerae</name>
    <dbReference type="NCBI Taxonomy" id="666"/>
    <lineage>
        <taxon>Bacteria</taxon>
        <taxon>Pseudomonadati</taxon>
        <taxon>Pseudomonadota</taxon>
        <taxon>Gammaproteobacteria</taxon>
        <taxon>Vibrionales</taxon>
        <taxon>Vibrionaceae</taxon>
        <taxon>Vibrio</taxon>
    </lineage>
</organism>
<accession>A0A655Z5U8</accession>
<gene>
    <name evidence="1" type="ORF">ERS013201_03041</name>
</gene>
<sequence length="157" mass="18121">MINAQIKKSLNEYGMERQKEKIIRDLRSCLSEEQFNVLSSIACQNLITFILNYNSFIQHNKNIFISDSNIPDLSSAELAGKFISESQKFIINIDKKNNIRYECSFNTNNVDIDYIKELSSQLGLKNVMGINCKIVMIIDNDCNININDLILKKYQII</sequence>
<evidence type="ECO:0000313" key="1">
    <source>
        <dbReference type="EMBL" id="CSC60288.1"/>
    </source>
</evidence>
<dbReference type="EMBL" id="CWQJ01000023">
    <property type="protein sequence ID" value="CSC60288.1"/>
    <property type="molecule type" value="Genomic_DNA"/>
</dbReference>
<dbReference type="AlphaFoldDB" id="A0A655Z5U8"/>
<evidence type="ECO:0000313" key="2">
    <source>
        <dbReference type="Proteomes" id="UP000046067"/>
    </source>
</evidence>